<accession>A0A2W2BN79</accession>
<feature type="domain" description="BIG2" evidence="3">
    <location>
        <begin position="628"/>
        <end position="681"/>
    </location>
</feature>
<protein>
    <recommendedName>
        <fullName evidence="7">BIG2 domain-containing protein</fullName>
    </recommendedName>
</protein>
<dbReference type="SUPFAM" id="SSF89372">
    <property type="entry name" value="Fucose-specific lectin"/>
    <property type="match status" value="1"/>
</dbReference>
<feature type="chain" id="PRO_5015989412" description="BIG2 domain-containing protein" evidence="2">
    <location>
        <begin position="23"/>
        <end position="875"/>
    </location>
</feature>
<evidence type="ECO:0000256" key="1">
    <source>
        <dbReference type="SAM" id="MobiDB-lite"/>
    </source>
</evidence>
<dbReference type="Pfam" id="PF18962">
    <property type="entry name" value="Por_Secre_tail"/>
    <property type="match status" value="1"/>
</dbReference>
<dbReference type="InterPro" id="IPR026444">
    <property type="entry name" value="Secre_tail"/>
</dbReference>
<keyword evidence="2" id="KW-0732">Signal</keyword>
<dbReference type="RefSeq" id="WP_110997132.1">
    <property type="nucleotide sequence ID" value="NZ_QKTW01000002.1"/>
</dbReference>
<gene>
    <name evidence="5" type="ORF">DN068_01640</name>
</gene>
<feature type="domain" description="Secretion system C-terminal sorting" evidence="4">
    <location>
        <begin position="801"/>
        <end position="872"/>
    </location>
</feature>
<sequence>MNLSLRRFIAATAMLCPAVTHAQWTAVGSSTGISAAASSYQNITQDSTGNLYLSYFDTTNNKGSVMKYDGSTWSYLGGSAGITLGTAFYNSTAIAPNGDLYYSFQDGSNSVKLSVKKYSNNAWNSQWQNLSTGGAYFSSVKIAPSSGLPYVLMRDLGNTGNLSAIRYDGTGWTGVGTAGITSLLPYYGAFVIGKNDSMYVAAMTALGQVEVYKNHVTASTTTPWQSVGNTSSFTAQQSFSIFQQGSSIAIDTSDRLYLVYTSSTAEGNKLKVKKYENGIWSAVGADNFTAGAAKYVSIAVTPDGTPYVAYSDASIGNKTTVMKYDGTQWIIVGNAGISAGTAIFNSLTLDASGNPIVAFADQGNSGKTIVMHYTPPCNNVDPAATTGSLGCVTFNYAGSPVTYTTVRAADGNVWLQQNLGSANIAISSTDSNAYGDVYQWGRWQDGHEKRLAPTSAAPATNDPSGVPPGTNAFFTGTPAWWTGGALTDTWTAPNATSVSATNGCDPCKAIGAGWRLPTQTEWQTIITNESIISPATAYSSNLKLTTGGNRNSSGNYDFVGTRGYYWSSTTSSTGAKSLYYSSAITNASAGGLRAQGMSIRCLKMIVPVIDSVRVGVQNSATPSISTNAGTLQMTATVYPANMSQSVIWSIVPGSGTASVSSTGLVTAQSNGTVWAKAVSVQDTTKSDSMQVFISNQIIPVDSVVVTTQNNVQPVITTNAGLQLLATVYPAAANQNVMWSTVPITGGATVSASGLVSGTANGTVMVKAASAQDMTKQDSLIVTINIQATSINAVNAEQGVYVFPNPVKNVLNISLMNALPSETFTATVFNTNCVAVVSNIYNGNSAAINVANLPAGAYLLRITTNTQTLNKTFIKE</sequence>
<dbReference type="EMBL" id="QKTW01000002">
    <property type="protein sequence ID" value="PZF74926.1"/>
    <property type="molecule type" value="Genomic_DNA"/>
</dbReference>
<proteinExistence type="predicted"/>
<dbReference type="OrthoDB" id="613616at2"/>
<evidence type="ECO:0000313" key="5">
    <source>
        <dbReference type="EMBL" id="PZF74926.1"/>
    </source>
</evidence>
<dbReference type="InterPro" id="IPR003343">
    <property type="entry name" value="Big_2"/>
</dbReference>
<keyword evidence="6" id="KW-1185">Reference proteome</keyword>
<feature type="region of interest" description="Disordered" evidence="1">
    <location>
        <begin position="452"/>
        <end position="472"/>
    </location>
</feature>
<dbReference type="NCBIfam" id="TIGR04183">
    <property type="entry name" value="Por_Secre_tail"/>
    <property type="match status" value="1"/>
</dbReference>
<comment type="caution">
    <text evidence="5">The sequence shown here is derived from an EMBL/GenBank/DDBJ whole genome shotgun (WGS) entry which is preliminary data.</text>
</comment>
<evidence type="ECO:0000259" key="4">
    <source>
        <dbReference type="Pfam" id="PF18962"/>
    </source>
</evidence>
<evidence type="ECO:0000313" key="6">
    <source>
        <dbReference type="Proteomes" id="UP000248745"/>
    </source>
</evidence>
<dbReference type="Proteomes" id="UP000248745">
    <property type="component" value="Unassembled WGS sequence"/>
</dbReference>
<dbReference type="AlphaFoldDB" id="A0A2W2BN79"/>
<reference evidence="5 6" key="1">
    <citation type="submission" date="2018-06" db="EMBL/GenBank/DDBJ databases">
        <title>Mucibacter soli gen. nov., sp. nov., a new member of the family Chitinophagaceae producing mucin.</title>
        <authorList>
            <person name="Kim M.-K."/>
            <person name="Park S."/>
            <person name="Kim T.-S."/>
            <person name="Joung Y."/>
            <person name="Han J.-H."/>
            <person name="Kim S.B."/>
        </authorList>
    </citation>
    <scope>NUCLEOTIDE SEQUENCE [LARGE SCALE GENOMIC DNA]</scope>
    <source>
        <strain evidence="5 6">R1-15</strain>
    </source>
</reference>
<name>A0A2W2BN79_9BACT</name>
<feature type="signal peptide" evidence="2">
    <location>
        <begin position="1"/>
        <end position="22"/>
    </location>
</feature>
<evidence type="ECO:0000259" key="3">
    <source>
        <dbReference type="Pfam" id="PF02368"/>
    </source>
</evidence>
<organism evidence="5 6">
    <name type="scientific">Taibaiella soli</name>
    <dbReference type="NCBI Taxonomy" id="1649169"/>
    <lineage>
        <taxon>Bacteria</taxon>
        <taxon>Pseudomonadati</taxon>
        <taxon>Bacteroidota</taxon>
        <taxon>Chitinophagia</taxon>
        <taxon>Chitinophagales</taxon>
        <taxon>Chitinophagaceae</taxon>
        <taxon>Taibaiella</taxon>
    </lineage>
</organism>
<dbReference type="Pfam" id="PF02368">
    <property type="entry name" value="Big_2"/>
    <property type="match status" value="1"/>
</dbReference>
<evidence type="ECO:0008006" key="7">
    <source>
        <dbReference type="Google" id="ProtNLM"/>
    </source>
</evidence>
<evidence type="ECO:0000256" key="2">
    <source>
        <dbReference type="SAM" id="SignalP"/>
    </source>
</evidence>